<dbReference type="SUPFAM" id="SSF52540">
    <property type="entry name" value="P-loop containing nucleoside triphosphate hydrolases"/>
    <property type="match status" value="1"/>
</dbReference>
<evidence type="ECO:0000256" key="2">
    <source>
        <dbReference type="SAM" id="MobiDB-lite"/>
    </source>
</evidence>
<gene>
    <name evidence="6" type="ORF">HG66A1_58260</name>
</gene>
<evidence type="ECO:0000259" key="5">
    <source>
        <dbReference type="Pfam" id="PF14229"/>
    </source>
</evidence>
<feature type="coiled-coil region" evidence="1">
    <location>
        <begin position="276"/>
        <end position="350"/>
    </location>
</feature>
<dbReference type="PANTHER" id="PTHR41259:SF1">
    <property type="entry name" value="DOUBLE-STRAND BREAK REPAIR RAD50 ATPASE, PUTATIVE-RELATED"/>
    <property type="match status" value="1"/>
</dbReference>
<dbReference type="EMBL" id="CP036266">
    <property type="protein sequence ID" value="QDT24000.1"/>
    <property type="molecule type" value="Genomic_DNA"/>
</dbReference>
<keyword evidence="3" id="KW-1133">Transmembrane helix</keyword>
<reference evidence="6 7" key="1">
    <citation type="submission" date="2019-02" db="EMBL/GenBank/DDBJ databases">
        <title>Deep-cultivation of Planctomycetes and their phenomic and genomic characterization uncovers novel biology.</title>
        <authorList>
            <person name="Wiegand S."/>
            <person name="Jogler M."/>
            <person name="Boedeker C."/>
            <person name="Pinto D."/>
            <person name="Vollmers J."/>
            <person name="Rivas-Marin E."/>
            <person name="Kohn T."/>
            <person name="Peeters S.H."/>
            <person name="Heuer A."/>
            <person name="Rast P."/>
            <person name="Oberbeckmann S."/>
            <person name="Bunk B."/>
            <person name="Jeske O."/>
            <person name="Meyerdierks A."/>
            <person name="Storesund J.E."/>
            <person name="Kallscheuer N."/>
            <person name="Luecker S."/>
            <person name="Lage O.M."/>
            <person name="Pohl T."/>
            <person name="Merkel B.J."/>
            <person name="Hornburger P."/>
            <person name="Mueller R.-W."/>
            <person name="Bruemmer F."/>
            <person name="Labrenz M."/>
            <person name="Spormann A.M."/>
            <person name="Op den Camp H."/>
            <person name="Overmann J."/>
            <person name="Amann R."/>
            <person name="Jetten M.S.M."/>
            <person name="Mascher T."/>
            <person name="Medema M.H."/>
            <person name="Devos D.P."/>
            <person name="Kaster A.-K."/>
            <person name="Ovreas L."/>
            <person name="Rohde M."/>
            <person name="Galperin M.Y."/>
            <person name="Jogler C."/>
        </authorList>
    </citation>
    <scope>NUCLEOTIDE SEQUENCE [LARGE SCALE GENOMIC DNA]</scope>
    <source>
        <strain evidence="6 7">HG66A1</strain>
    </source>
</reference>
<accession>A0A517PXA0</accession>
<feature type="domain" description="DUF4332" evidence="5">
    <location>
        <begin position="1114"/>
        <end position="1231"/>
    </location>
</feature>
<keyword evidence="7" id="KW-1185">Reference proteome</keyword>
<dbReference type="Pfam" id="PF14229">
    <property type="entry name" value="DUF4332"/>
    <property type="match status" value="2"/>
</dbReference>
<feature type="domain" description="DUF4332" evidence="5">
    <location>
        <begin position="1288"/>
        <end position="1407"/>
    </location>
</feature>
<sequence length="1418" mass="163217">MKITRIHVDRFGNWHDLDLSPLQAGINVFYGPNETGKSTLMRMIRGILYGFRPEENREQARVPDSTPWSALLDIKHQGQRYEIRRQSRAGGRGQFSFQAEARGISSQELLSSLHAGVKESVYENVFAIGLNELQELGTLHGEQVARHIYGLSLGPEGQAILDVSQQIAANRQTCLSHNLKSGSLVDLYRQLDEVNSKLASLKQQSQRFFQLSNELQQLREESDSLKKRKSGLQYQIRGHRFLERVFKPWQEVQNLQHKLKQLPVVHDFPVDGIAQLDEFDRKIKQTESRLIEVKAEIKRLRKEIEQYESDNELLEHAAQIQSLADQKDWIASLEQDFQEGQTEVRRLEQILEQYRPQNLSVDALSHIQTTPDNNQRLIQAAREYRMASHKRKQAHLRYKKVSRRYQKKLAELQEKSGRLLNGQSIEQELKRARERMQHLERLSQLRFRESEFSIRQEAVREQLDRLQTHSRIPGWAKKTLFGFAIAGTLLLLAGIWRGVTDASLVGLIYCLTGLFLGGLTWAIKKHFEIDVNDQADELQDENWALDVHLRETRQEIDRLLEDEYFSLKLVKEGHSLSNPRHREQVPALSFNDENVLRTELLHDLAFKISELEQLQASQEQVQKTRQRLVRLRNRSQEIQREFSSKRHEWCECLKQLGLTETLKIEDAFRMWHQVSNASLYATQREQELRRIKPLGDIVNMFYRRVRELGLKLNRNHQQLDRPFEVVGEWERELELLSGQRKERARLRKEEKRLRQEADTLQLSLEGLQHQRSSLLIQGGAANRGEFLQRANSIDERLQLEELLADAQTELEKISRSEQEMAIVEEDLLNFDLQQNTDHLDMLNLELDDIERDLVSVAENMGRLKQDYQNAKTDRSSAQLRFQREQIQEQIQQAGSLWFSTELSAVGINQLRSEFERTSQPETLAIASDYLRQLTNDKYTNIWTPLGEQFPKIDDDQGHTLTVDELSSGTREQLFLAIRLAMVERFRNQGVQLPMILDDVLVNFDQERTRAAIKTLSAVAAKGQQILLFTCHLHLTQLFEEQGITAVRLPASDVTRSHAPEVIPTTVVEEVVDEEIEEDEYTEPSEEPTNEEPATLEVLSYELDWSDPLDCLSGLSDSQIQSLTEADIWTIRDLLTFSADEIADGVDDDGLTAGLIYEWQSQARLAACIRGLAPAHALLLVSCGITEPNEIAGMTIEELWSLVETCQDSSDNLQQSAITEIRVEQWILGAQQARTFSPEASESLSQTEQEPPQERREYRHDGSHPTPDSQGPNIPPFYLNRSMPVEDAPSIGPKTAERLEAAGVFTVNDLLECNPEFVANKLNVQHIRKQTIRKWKKQTKLVCCIPGLRGHDAQILEGCGLTEPEMIARAIPQDLLGKVNSFLKTKKGQRILRDAKRPDLEEVSDWIHWSQKARKLQAA</sequence>
<feature type="coiled-coil region" evidence="1">
    <location>
        <begin position="736"/>
        <end position="866"/>
    </location>
</feature>
<dbReference type="InterPro" id="IPR025567">
    <property type="entry name" value="DUF4332"/>
</dbReference>
<organism evidence="6 7">
    <name type="scientific">Gimesia chilikensis</name>
    <dbReference type="NCBI Taxonomy" id="2605989"/>
    <lineage>
        <taxon>Bacteria</taxon>
        <taxon>Pseudomonadati</taxon>
        <taxon>Planctomycetota</taxon>
        <taxon>Planctomycetia</taxon>
        <taxon>Planctomycetales</taxon>
        <taxon>Planctomycetaceae</taxon>
        <taxon>Gimesia</taxon>
    </lineage>
</organism>
<dbReference type="RefSeq" id="WP_145192244.1">
    <property type="nucleotide sequence ID" value="NZ_CP036266.1"/>
</dbReference>
<evidence type="ECO:0000256" key="3">
    <source>
        <dbReference type="SAM" id="Phobius"/>
    </source>
</evidence>
<evidence type="ECO:0000256" key="1">
    <source>
        <dbReference type="SAM" id="Coils"/>
    </source>
</evidence>
<dbReference type="InterPro" id="IPR038734">
    <property type="entry name" value="YhaN_AAA"/>
</dbReference>
<feature type="compositionally biased region" description="Polar residues" evidence="2">
    <location>
        <begin position="1235"/>
        <end position="1246"/>
    </location>
</feature>
<keyword evidence="3" id="KW-0812">Transmembrane</keyword>
<dbReference type="Gene3D" id="3.40.50.300">
    <property type="entry name" value="P-loop containing nucleotide triphosphate hydrolases"/>
    <property type="match status" value="2"/>
</dbReference>
<feature type="transmembrane region" description="Helical" evidence="3">
    <location>
        <begin position="479"/>
        <end position="496"/>
    </location>
</feature>
<dbReference type="PANTHER" id="PTHR41259">
    <property type="entry name" value="DOUBLE-STRAND BREAK REPAIR RAD50 ATPASE, PUTATIVE-RELATED"/>
    <property type="match status" value="1"/>
</dbReference>
<feature type="region of interest" description="Disordered" evidence="2">
    <location>
        <begin position="1235"/>
        <end position="1274"/>
    </location>
</feature>
<evidence type="ECO:0000259" key="4">
    <source>
        <dbReference type="Pfam" id="PF13514"/>
    </source>
</evidence>
<dbReference type="InterPro" id="IPR027417">
    <property type="entry name" value="P-loop_NTPase"/>
</dbReference>
<feature type="coiled-coil region" evidence="1">
    <location>
        <begin position="395"/>
        <end position="442"/>
    </location>
</feature>
<evidence type="ECO:0000313" key="7">
    <source>
        <dbReference type="Proteomes" id="UP000320421"/>
    </source>
</evidence>
<feature type="compositionally biased region" description="Basic and acidic residues" evidence="2">
    <location>
        <begin position="1251"/>
        <end position="1262"/>
    </location>
</feature>
<keyword evidence="1" id="KW-0175">Coiled coil</keyword>
<feature type="coiled-coil region" evidence="1">
    <location>
        <begin position="184"/>
        <end position="235"/>
    </location>
</feature>
<protein>
    <submittedName>
        <fullName evidence="6">Chromosome segregation protein</fullName>
    </submittedName>
</protein>
<keyword evidence="3" id="KW-0472">Membrane</keyword>
<feature type="coiled-coil region" evidence="1">
    <location>
        <begin position="611"/>
        <end position="641"/>
    </location>
</feature>
<dbReference type="Gene3D" id="1.10.150.20">
    <property type="entry name" value="5' to 3' exonuclease, C-terminal subdomain"/>
    <property type="match status" value="1"/>
</dbReference>
<name>A0A517PXA0_9PLAN</name>
<dbReference type="Proteomes" id="UP000320421">
    <property type="component" value="Chromosome"/>
</dbReference>
<feature type="transmembrane region" description="Helical" evidence="3">
    <location>
        <begin position="502"/>
        <end position="523"/>
    </location>
</feature>
<dbReference type="OrthoDB" id="9764467at2"/>
<feature type="domain" description="YhaN AAA" evidence="4">
    <location>
        <begin position="1"/>
        <end position="200"/>
    </location>
</feature>
<dbReference type="Pfam" id="PF13514">
    <property type="entry name" value="AAA_27"/>
    <property type="match status" value="1"/>
</dbReference>
<proteinExistence type="predicted"/>
<evidence type="ECO:0000313" key="6">
    <source>
        <dbReference type="EMBL" id="QDT24000.1"/>
    </source>
</evidence>